<feature type="compositionally biased region" description="Polar residues" evidence="1">
    <location>
        <begin position="785"/>
        <end position="816"/>
    </location>
</feature>
<proteinExistence type="predicted"/>
<feature type="compositionally biased region" description="Low complexity" evidence="1">
    <location>
        <begin position="46"/>
        <end position="73"/>
    </location>
</feature>
<dbReference type="EMBL" id="CYKH01000787">
    <property type="protein sequence ID" value="CUG39341.1"/>
    <property type="molecule type" value="Genomic_DNA"/>
</dbReference>
<name>A0A0S4J136_BODSA</name>
<reference evidence="3" key="1">
    <citation type="submission" date="2015-09" db="EMBL/GenBank/DDBJ databases">
        <authorList>
            <consortium name="Pathogen Informatics"/>
        </authorList>
    </citation>
    <scope>NUCLEOTIDE SEQUENCE [LARGE SCALE GENOMIC DNA]</scope>
    <source>
        <strain evidence="3">Lake Konstanz</strain>
    </source>
</reference>
<feature type="region of interest" description="Disordered" evidence="1">
    <location>
        <begin position="313"/>
        <end position="336"/>
    </location>
</feature>
<keyword evidence="3" id="KW-1185">Reference proteome</keyword>
<accession>A0A0S4J136</accession>
<dbReference type="OrthoDB" id="266254at2759"/>
<feature type="region of interest" description="Disordered" evidence="1">
    <location>
        <begin position="1"/>
        <end position="85"/>
    </location>
</feature>
<dbReference type="AlphaFoldDB" id="A0A0S4J136"/>
<feature type="region of interest" description="Disordered" evidence="1">
    <location>
        <begin position="606"/>
        <end position="672"/>
    </location>
</feature>
<feature type="compositionally biased region" description="Low complexity" evidence="1">
    <location>
        <begin position="474"/>
        <end position="485"/>
    </location>
</feature>
<feature type="compositionally biased region" description="Low complexity" evidence="1">
    <location>
        <begin position="455"/>
        <end position="466"/>
    </location>
</feature>
<dbReference type="VEuPathDB" id="TriTrypDB:BSAL_78770"/>
<feature type="compositionally biased region" description="Low complexity" evidence="1">
    <location>
        <begin position="712"/>
        <end position="728"/>
    </location>
</feature>
<sequence>MPPTTRAAAAAAASTHNLPGETLVPSPTPPPPLPTLPSEGKEQLSTTTQTAGAAASIPPAQQQMRQTRRNTQTVSNDQGTHVMDPWKDDRLRDFVAINVLTRIRSFHLPDDAPLAGAGSINKQRVDQLYLLPRTKARCSGDATDCPLRRVFCRIFGPAALHHEQHSASSTVVLFDEGVKATPLFSAATPLQMKSATDREEALVASPDPAAVHLLAEDPASSASEVVAAVIKREDGEEDEEQAAQVAARRSLFGDDDHDAAIDSTVAIKSESVDVLTESITTVVSADETQQLSPTFGPTPPSVVPVLPATASSSSLPSAAVPHSNPRGQSVATTAGSATPADYRSDLDCHCCTDCVDAMCAHYQSLLTRGVIFDRFSQKDFLFAHWVLFQNMEGAAMDSHGALSRKEALSIQVKSGYYDLLKVPRSEDEVLQQALQQQQQQSTSSPPMPASVTPGAALLPAAPSSSSDQAVVAEGGTNSGSATTSTIAPPPRKRNRLGTTTHHNDEPLLSAKVKFEDEDEGVPAATPTSSGSYLKDAGSARRPSRRTEATQPIDAATAAAPSASSATMAASEMPPPPRKGRANQYTKARDLALAAAAAAAAAEAAGHPIAVKKEEPSSPTATSRTSTPSHSSSSNNNTRAGSTATSDSGDAKNQWSVPPVLSLGGGGSSSSSLSTQLLSLSMMTSTAKLSKHARIRMRDEEAAIMVLLGCDPSSSSAVATTPTTTPTSPHADEKDFASATVGSGSGLAQYHQLVAENRHPVQSTRESVTSARILEESEELRRQKIQAATPQKPTTGIQITRTSRRGQTSELSSSSAGSHDDRDDASLVTTAATNAMAEEPLRHYTFEQQCLLLLAASRWIDPDVAVGPLFLPSVTEETEESSSTARPIRNTVNYWSAKAVAATLDPPSRGVHLTPYAHDM</sequence>
<dbReference type="Proteomes" id="UP000051952">
    <property type="component" value="Unassembled WGS sequence"/>
</dbReference>
<feature type="compositionally biased region" description="Polar residues" evidence="1">
    <location>
        <begin position="325"/>
        <end position="336"/>
    </location>
</feature>
<evidence type="ECO:0000256" key="1">
    <source>
        <dbReference type="SAM" id="MobiDB-lite"/>
    </source>
</evidence>
<gene>
    <name evidence="2" type="ORF">BSAL_78770</name>
</gene>
<feature type="region of interest" description="Disordered" evidence="1">
    <location>
        <begin position="782"/>
        <end position="823"/>
    </location>
</feature>
<evidence type="ECO:0000313" key="2">
    <source>
        <dbReference type="EMBL" id="CUG39341.1"/>
    </source>
</evidence>
<organism evidence="2 3">
    <name type="scientific">Bodo saltans</name>
    <name type="common">Flagellated protozoan</name>
    <dbReference type="NCBI Taxonomy" id="75058"/>
    <lineage>
        <taxon>Eukaryota</taxon>
        <taxon>Discoba</taxon>
        <taxon>Euglenozoa</taxon>
        <taxon>Kinetoplastea</taxon>
        <taxon>Metakinetoplastina</taxon>
        <taxon>Eubodonida</taxon>
        <taxon>Bodonidae</taxon>
        <taxon>Bodo</taxon>
    </lineage>
</organism>
<feature type="compositionally biased region" description="Low complexity" evidence="1">
    <location>
        <begin position="616"/>
        <end position="637"/>
    </location>
</feature>
<feature type="compositionally biased region" description="Polar residues" evidence="1">
    <location>
        <begin position="638"/>
        <end position="655"/>
    </location>
</feature>
<feature type="compositionally biased region" description="Low complexity" evidence="1">
    <location>
        <begin position="554"/>
        <end position="571"/>
    </location>
</feature>
<evidence type="ECO:0000313" key="3">
    <source>
        <dbReference type="Proteomes" id="UP000051952"/>
    </source>
</evidence>
<feature type="region of interest" description="Disordered" evidence="1">
    <location>
        <begin position="712"/>
        <end position="741"/>
    </location>
</feature>
<feature type="compositionally biased region" description="Low complexity" evidence="1">
    <location>
        <begin position="430"/>
        <end position="440"/>
    </location>
</feature>
<feature type="compositionally biased region" description="Pro residues" evidence="1">
    <location>
        <begin position="26"/>
        <end position="35"/>
    </location>
</feature>
<feature type="region of interest" description="Disordered" evidence="1">
    <location>
        <begin position="430"/>
        <end position="584"/>
    </location>
</feature>
<protein>
    <submittedName>
        <fullName evidence="2">Uncharacterized protein</fullName>
    </submittedName>
</protein>